<dbReference type="KEGG" id="tca:107399032"/>
<dbReference type="InParanoid" id="D2CG63"/>
<keyword evidence="3" id="KW-1185">Reference proteome</keyword>
<name>D2CG63_TRICA</name>
<reference evidence="2 3" key="1">
    <citation type="journal article" date="2008" name="Nature">
        <title>The genome of the model beetle and pest Tribolium castaneum.</title>
        <authorList>
            <consortium name="Tribolium Genome Sequencing Consortium"/>
            <person name="Richards S."/>
            <person name="Gibbs R.A."/>
            <person name="Weinstock G.M."/>
            <person name="Brown S.J."/>
            <person name="Denell R."/>
            <person name="Beeman R.W."/>
            <person name="Gibbs R."/>
            <person name="Beeman R.W."/>
            <person name="Brown S.J."/>
            <person name="Bucher G."/>
            <person name="Friedrich M."/>
            <person name="Grimmelikhuijzen C.J."/>
            <person name="Klingler M."/>
            <person name="Lorenzen M."/>
            <person name="Richards S."/>
            <person name="Roth S."/>
            <person name="Schroder R."/>
            <person name="Tautz D."/>
            <person name="Zdobnov E.M."/>
            <person name="Muzny D."/>
            <person name="Gibbs R.A."/>
            <person name="Weinstock G.M."/>
            <person name="Attaway T."/>
            <person name="Bell S."/>
            <person name="Buhay C.J."/>
            <person name="Chandrabose M.N."/>
            <person name="Chavez D."/>
            <person name="Clerk-Blankenburg K.P."/>
            <person name="Cree A."/>
            <person name="Dao M."/>
            <person name="Davis C."/>
            <person name="Chacko J."/>
            <person name="Dinh H."/>
            <person name="Dugan-Rocha S."/>
            <person name="Fowler G."/>
            <person name="Garner T.T."/>
            <person name="Garnes J."/>
            <person name="Gnirke A."/>
            <person name="Hawes A."/>
            <person name="Hernandez J."/>
            <person name="Hines S."/>
            <person name="Holder M."/>
            <person name="Hume J."/>
            <person name="Jhangiani S.N."/>
            <person name="Joshi V."/>
            <person name="Khan Z.M."/>
            <person name="Jackson L."/>
            <person name="Kovar C."/>
            <person name="Kowis A."/>
            <person name="Lee S."/>
            <person name="Lewis L.R."/>
            <person name="Margolis J."/>
            <person name="Morgan M."/>
            <person name="Nazareth L.V."/>
            <person name="Nguyen N."/>
            <person name="Okwuonu G."/>
            <person name="Parker D."/>
            <person name="Richards S."/>
            <person name="Ruiz S.J."/>
            <person name="Santibanez J."/>
            <person name="Savard J."/>
            <person name="Scherer S.E."/>
            <person name="Schneider B."/>
            <person name="Sodergren E."/>
            <person name="Tautz D."/>
            <person name="Vattahil S."/>
            <person name="Villasana D."/>
            <person name="White C.S."/>
            <person name="Wright R."/>
            <person name="Park Y."/>
            <person name="Beeman R.W."/>
            <person name="Lord J."/>
            <person name="Oppert B."/>
            <person name="Lorenzen M."/>
            <person name="Brown S."/>
            <person name="Wang L."/>
            <person name="Savard J."/>
            <person name="Tautz D."/>
            <person name="Richards S."/>
            <person name="Weinstock G."/>
            <person name="Gibbs R.A."/>
            <person name="Liu Y."/>
            <person name="Worley K."/>
            <person name="Weinstock G."/>
            <person name="Elsik C.G."/>
            <person name="Reese J.T."/>
            <person name="Elhaik E."/>
            <person name="Landan G."/>
            <person name="Graur D."/>
            <person name="Arensburger P."/>
            <person name="Atkinson P."/>
            <person name="Beeman R.W."/>
            <person name="Beidler J."/>
            <person name="Brown S.J."/>
            <person name="Demuth J.P."/>
            <person name="Drury D.W."/>
            <person name="Du Y.Z."/>
            <person name="Fujiwara H."/>
            <person name="Lorenzen M."/>
            <person name="Maselli V."/>
            <person name="Osanai M."/>
            <person name="Park Y."/>
            <person name="Robertson H.M."/>
            <person name="Tu Z."/>
            <person name="Wang J.J."/>
            <person name="Wang S."/>
            <person name="Richards S."/>
            <person name="Song H."/>
            <person name="Zhang L."/>
            <person name="Sodergren E."/>
            <person name="Werner D."/>
            <person name="Stanke M."/>
            <person name="Morgenstern B."/>
            <person name="Solovyev V."/>
            <person name="Kosarev P."/>
            <person name="Brown G."/>
            <person name="Chen H.C."/>
            <person name="Ermolaeva O."/>
            <person name="Hlavina W."/>
            <person name="Kapustin Y."/>
            <person name="Kiryutin B."/>
            <person name="Kitts P."/>
            <person name="Maglott D."/>
            <person name="Pruitt K."/>
            <person name="Sapojnikov V."/>
            <person name="Souvorov A."/>
            <person name="Mackey A.J."/>
            <person name="Waterhouse R.M."/>
            <person name="Wyder S."/>
            <person name="Zdobnov E.M."/>
            <person name="Zdobnov E.M."/>
            <person name="Wyder S."/>
            <person name="Kriventseva E.V."/>
            <person name="Kadowaki T."/>
            <person name="Bork P."/>
            <person name="Aranda M."/>
            <person name="Bao R."/>
            <person name="Beermann A."/>
            <person name="Berns N."/>
            <person name="Bolognesi R."/>
            <person name="Bonneton F."/>
            <person name="Bopp D."/>
            <person name="Brown S.J."/>
            <person name="Bucher G."/>
            <person name="Butts T."/>
            <person name="Chaumot A."/>
            <person name="Denell R.E."/>
            <person name="Ferrier D.E."/>
            <person name="Friedrich M."/>
            <person name="Gordon C.M."/>
            <person name="Jindra M."/>
            <person name="Klingler M."/>
            <person name="Lan Q."/>
            <person name="Lattorff H.M."/>
            <person name="Laudet V."/>
            <person name="von Levetsow C."/>
            <person name="Liu Z."/>
            <person name="Lutz R."/>
            <person name="Lynch J.A."/>
            <person name="da Fonseca R.N."/>
            <person name="Posnien N."/>
            <person name="Reuter R."/>
            <person name="Roth S."/>
            <person name="Savard J."/>
            <person name="Schinko J.B."/>
            <person name="Schmitt C."/>
            <person name="Schoppmeier M."/>
            <person name="Schroder R."/>
            <person name="Shippy T.D."/>
            <person name="Simonnet F."/>
            <person name="Marques-Souza H."/>
            <person name="Tautz D."/>
            <person name="Tomoyasu Y."/>
            <person name="Trauner J."/>
            <person name="Van der Zee M."/>
            <person name="Vervoort M."/>
            <person name="Wittkopp N."/>
            <person name="Wimmer E.A."/>
            <person name="Yang X."/>
            <person name="Jones A.K."/>
            <person name="Sattelle D.B."/>
            <person name="Ebert P.R."/>
            <person name="Nelson D."/>
            <person name="Scott J.G."/>
            <person name="Beeman R.W."/>
            <person name="Muthukrishnan S."/>
            <person name="Kramer K.J."/>
            <person name="Arakane Y."/>
            <person name="Beeman R.W."/>
            <person name="Zhu Q."/>
            <person name="Hogenkamp D."/>
            <person name="Dixit R."/>
            <person name="Oppert B."/>
            <person name="Jiang H."/>
            <person name="Zou Z."/>
            <person name="Marshall J."/>
            <person name="Elpidina E."/>
            <person name="Vinokurov K."/>
            <person name="Oppert C."/>
            <person name="Zou Z."/>
            <person name="Evans J."/>
            <person name="Lu Z."/>
            <person name="Zhao P."/>
            <person name="Sumathipala N."/>
            <person name="Altincicek B."/>
            <person name="Vilcinskas A."/>
            <person name="Williams M."/>
            <person name="Hultmark D."/>
            <person name="Hetru C."/>
            <person name="Jiang H."/>
            <person name="Grimmelikhuijzen C.J."/>
            <person name="Hauser F."/>
            <person name="Cazzamali G."/>
            <person name="Williamson M."/>
            <person name="Park Y."/>
            <person name="Li B."/>
            <person name="Tanaka Y."/>
            <person name="Predel R."/>
            <person name="Neupert S."/>
            <person name="Schachtner J."/>
            <person name="Verleyen P."/>
            <person name="Raible F."/>
            <person name="Bork P."/>
            <person name="Friedrich M."/>
            <person name="Walden K.K."/>
            <person name="Robertson H.M."/>
            <person name="Angeli S."/>
            <person name="Foret S."/>
            <person name="Bucher G."/>
            <person name="Schuetz S."/>
            <person name="Maleszka R."/>
            <person name="Wimmer E.A."/>
            <person name="Beeman R.W."/>
            <person name="Lorenzen M."/>
            <person name="Tomoyasu Y."/>
            <person name="Miller S.C."/>
            <person name="Grossmann D."/>
            <person name="Bucher G."/>
        </authorList>
    </citation>
    <scope>NUCLEOTIDE SEQUENCE [LARGE SCALE GENOMIC DNA]</scope>
    <source>
        <strain evidence="2 3">Georgia GA2</strain>
    </source>
</reference>
<dbReference type="InterPro" id="IPR018631">
    <property type="entry name" value="AAA-ATPase-like_dom"/>
</dbReference>
<feature type="domain" description="AAA-ATPase-like" evidence="1">
    <location>
        <begin position="24"/>
        <end position="223"/>
    </location>
</feature>
<proteinExistence type="predicted"/>
<dbReference type="PANTHER" id="PTHR34825:SF1">
    <property type="entry name" value="AAA-ATPASE-LIKE DOMAIN-CONTAINING PROTEIN"/>
    <property type="match status" value="1"/>
</dbReference>
<dbReference type="OrthoDB" id="10057079at2759"/>
<dbReference type="AlphaFoldDB" id="D2CG63"/>
<evidence type="ECO:0000259" key="1">
    <source>
        <dbReference type="Pfam" id="PF09820"/>
    </source>
</evidence>
<dbReference type="Pfam" id="PF09820">
    <property type="entry name" value="AAA-ATPase_like"/>
    <property type="match status" value="1"/>
</dbReference>
<sequence length="668" mass="76245">MEDNPAKRLKSTLSPVFEDVLKSDTFVDKSALMLAVFETDDKPMVLCTAPRRFGKTVNLSMMQRFLELEVDENGEEKTKVLKEKDNYKLFSSARFKLKVMENTKFVETHFGQYPIIEINFLCCDDVTSKSDAVNVCRSAISEAFRQHSYLYESKLSPLKDYEKKHCEQWCDEFTYTGIPDDKVIKGLGCLAAYLNKFHKRMVFLLVDEYDSIISKALYKVKNADPETELEELENAASFPIEVIGYALKKIPGIFKGAYITGILDVGGVAISTLLGNVLRRQFGTNNLCQDFYGFTEDEVCTLFNRFAVKKELREKAKAKYNGYLNGSKQCLYNPQTIVQFLGNLSLGEGALKNYWQQSGYIHNMYKLLEEGSVRRLLYELLQGVKEDFQFTLKPLDLSDLKSLHNILAKQSLTCREEIVVRFLVSLGYLTYSFDDHKLQIPIPELIDEFMKLLRAYFFERFGINRELAEDCSASFSKLTVLCGEGDLLAKFKEELANFQNSITCLLQRSTLIDPLNEATLQSIITLTCSKAGFLFGNEITIPIHRTKVDIVLFNDKSGIIMELKCGPNTVQDAFKQIFQNRYYNVFTNKKYFDERKKSPSLSFVMAMHVDSDNKGSVMCLRREDVIHVLDDLQLDARESSLEGRIEIAVNSMGEPFINTCCESAILVS</sequence>
<protein>
    <recommendedName>
        <fullName evidence="1">AAA-ATPase-like domain-containing protein</fullName>
    </recommendedName>
</protein>
<evidence type="ECO:0000313" key="2">
    <source>
        <dbReference type="EMBL" id="EFA13219.1"/>
    </source>
</evidence>
<evidence type="ECO:0000313" key="3">
    <source>
        <dbReference type="Proteomes" id="UP000007266"/>
    </source>
</evidence>
<reference evidence="2 3" key="2">
    <citation type="journal article" date="2010" name="Nucleic Acids Res.">
        <title>BeetleBase in 2010: revisions to provide comprehensive genomic information for Tribolium castaneum.</title>
        <authorList>
            <person name="Kim H.S."/>
            <person name="Murphy T."/>
            <person name="Xia J."/>
            <person name="Caragea D."/>
            <person name="Park Y."/>
            <person name="Beeman R.W."/>
            <person name="Lorenzen M.D."/>
            <person name="Butcher S."/>
            <person name="Manak J.R."/>
            <person name="Brown S.J."/>
        </authorList>
    </citation>
    <scope>NUCLEOTIDE SEQUENCE [LARGE SCALE GENOMIC DNA]</scope>
    <source>
        <strain evidence="2 3">Georgia GA2</strain>
    </source>
</reference>
<accession>D2CG63</accession>
<dbReference type="EMBL" id="KQ972528">
    <property type="protein sequence ID" value="EFA13219.1"/>
    <property type="molecule type" value="Genomic_DNA"/>
</dbReference>
<dbReference type="Proteomes" id="UP000007266">
    <property type="component" value="Unassembled WGS sequence"/>
</dbReference>
<dbReference type="HOGENOM" id="CLU_367370_0_0_1"/>
<dbReference type="eggNOG" id="ENOG502S8YM">
    <property type="taxonomic scope" value="Eukaryota"/>
</dbReference>
<organism evidence="2 3">
    <name type="scientific">Tribolium castaneum</name>
    <name type="common">Red flour beetle</name>
    <dbReference type="NCBI Taxonomy" id="7070"/>
    <lineage>
        <taxon>Eukaryota</taxon>
        <taxon>Metazoa</taxon>
        <taxon>Ecdysozoa</taxon>
        <taxon>Arthropoda</taxon>
        <taxon>Hexapoda</taxon>
        <taxon>Insecta</taxon>
        <taxon>Pterygota</taxon>
        <taxon>Neoptera</taxon>
        <taxon>Endopterygota</taxon>
        <taxon>Coleoptera</taxon>
        <taxon>Polyphaga</taxon>
        <taxon>Cucujiformia</taxon>
        <taxon>Tenebrionidae</taxon>
        <taxon>Tenebrionidae incertae sedis</taxon>
        <taxon>Tribolium</taxon>
    </lineage>
</organism>
<dbReference type="STRING" id="7070.D2CG63"/>
<dbReference type="PANTHER" id="PTHR34825">
    <property type="entry name" value="CONSERVED PROTEIN, WITH A WEAK D-GALACTARATE DEHYDRATASE/ALTRONATE HYDROLASE DOMAIN"/>
    <property type="match status" value="1"/>
</dbReference>
<dbReference type="PhylomeDB" id="D2CG63"/>
<gene>
    <name evidence="2" type="primary">AUGUSTUS-3.0.2_06905</name>
    <name evidence="2" type="ORF">TcasGA2_TC006905</name>
</gene>